<evidence type="ECO:0000313" key="2">
    <source>
        <dbReference type="Proteomes" id="UP000094009"/>
    </source>
</evidence>
<gene>
    <name evidence="1" type="ORF">TH4_19940</name>
</gene>
<name>A0A853KUU3_9PROT</name>
<accession>A0A853KUU3</accession>
<dbReference type="RefSeq" id="WP_064782409.1">
    <property type="nucleotide sequence ID" value="NZ_JPVZ01000013.1"/>
</dbReference>
<sequence length="286" mass="30525">MRQFILTCFWLLFLSGCEPAIREIDKSGIYGSGSYILTSDINVASGDGLIFTESAHLDLNGHAIRSSNKGNEWDYGVKLMGAGSRLYDTKKTGKISGFRVGAKLEGSGSVSDGVNYIRNRYMGVWASANDITIKGGVISGTSGVSDERYAFGVQINGDDCKVSSVLITEIYEQSDFPDGAVGEGVGINIATPSERGRITETVIANSHPEPGTYGIFGGMGGGHYIKAVSVLNYWRGISVSKRKESRISMGISITSEDFDGGYGISLDGIPVPGSLAYGYRTPIHLK</sequence>
<organism evidence="1 2">
    <name type="scientific">Thalassospira tepidiphila MCCC 1A03514</name>
    <dbReference type="NCBI Taxonomy" id="1177930"/>
    <lineage>
        <taxon>Bacteria</taxon>
        <taxon>Pseudomonadati</taxon>
        <taxon>Pseudomonadota</taxon>
        <taxon>Alphaproteobacteria</taxon>
        <taxon>Rhodospirillales</taxon>
        <taxon>Thalassospiraceae</taxon>
        <taxon>Thalassospira</taxon>
    </lineage>
</organism>
<reference evidence="1 2" key="1">
    <citation type="submission" date="2014-07" db="EMBL/GenBank/DDBJ databases">
        <title>Draft genome sequence of Thalassospira tepidiphila 1-1B.</title>
        <authorList>
            <person name="Lai Q."/>
            <person name="Shao Z."/>
        </authorList>
    </citation>
    <scope>NUCLEOTIDE SEQUENCE [LARGE SCALE GENOMIC DNA]</scope>
    <source>
        <strain evidence="1 2">MCCC 1A03514</strain>
    </source>
</reference>
<comment type="caution">
    <text evidence="1">The sequence shown here is derived from an EMBL/GenBank/DDBJ whole genome shotgun (WGS) entry which is preliminary data.</text>
</comment>
<dbReference type="EMBL" id="JPVZ01000013">
    <property type="protein sequence ID" value="OAZ07870.1"/>
    <property type="molecule type" value="Genomic_DNA"/>
</dbReference>
<proteinExistence type="predicted"/>
<protein>
    <submittedName>
        <fullName evidence="1">Uncharacterized protein</fullName>
    </submittedName>
</protein>
<dbReference type="AlphaFoldDB" id="A0A853KUU3"/>
<dbReference type="Proteomes" id="UP000094009">
    <property type="component" value="Unassembled WGS sequence"/>
</dbReference>
<evidence type="ECO:0000313" key="1">
    <source>
        <dbReference type="EMBL" id="OAZ07870.1"/>
    </source>
</evidence>
<dbReference type="PROSITE" id="PS51257">
    <property type="entry name" value="PROKAR_LIPOPROTEIN"/>
    <property type="match status" value="1"/>
</dbReference>